<dbReference type="AlphaFoldDB" id="A0A8J5T6A9"/>
<protein>
    <submittedName>
        <fullName evidence="2">Uncharacterized protein</fullName>
    </submittedName>
</protein>
<organism evidence="2 3">
    <name type="scientific">Zizania palustris</name>
    <name type="common">Northern wild rice</name>
    <dbReference type="NCBI Taxonomy" id="103762"/>
    <lineage>
        <taxon>Eukaryota</taxon>
        <taxon>Viridiplantae</taxon>
        <taxon>Streptophyta</taxon>
        <taxon>Embryophyta</taxon>
        <taxon>Tracheophyta</taxon>
        <taxon>Spermatophyta</taxon>
        <taxon>Magnoliopsida</taxon>
        <taxon>Liliopsida</taxon>
        <taxon>Poales</taxon>
        <taxon>Poaceae</taxon>
        <taxon>BOP clade</taxon>
        <taxon>Oryzoideae</taxon>
        <taxon>Oryzeae</taxon>
        <taxon>Zizaniinae</taxon>
        <taxon>Zizania</taxon>
    </lineage>
</organism>
<reference evidence="2" key="1">
    <citation type="journal article" date="2021" name="bioRxiv">
        <title>Whole Genome Assembly and Annotation of Northern Wild Rice, Zizania palustris L., Supports a Whole Genome Duplication in the Zizania Genus.</title>
        <authorList>
            <person name="Haas M."/>
            <person name="Kono T."/>
            <person name="Macchietto M."/>
            <person name="Millas R."/>
            <person name="McGilp L."/>
            <person name="Shao M."/>
            <person name="Duquette J."/>
            <person name="Hirsch C.N."/>
            <person name="Kimball J."/>
        </authorList>
    </citation>
    <scope>NUCLEOTIDE SEQUENCE</scope>
    <source>
        <tissue evidence="2">Fresh leaf tissue</tissue>
    </source>
</reference>
<feature type="transmembrane region" description="Helical" evidence="1">
    <location>
        <begin position="44"/>
        <end position="68"/>
    </location>
</feature>
<dbReference type="Proteomes" id="UP000729402">
    <property type="component" value="Unassembled WGS sequence"/>
</dbReference>
<evidence type="ECO:0000313" key="2">
    <source>
        <dbReference type="EMBL" id="KAG8074303.1"/>
    </source>
</evidence>
<keyword evidence="1" id="KW-0812">Transmembrane</keyword>
<comment type="caution">
    <text evidence="2">The sequence shown here is derived from an EMBL/GenBank/DDBJ whole genome shotgun (WGS) entry which is preliminary data.</text>
</comment>
<evidence type="ECO:0000256" key="1">
    <source>
        <dbReference type="SAM" id="Phobius"/>
    </source>
</evidence>
<keyword evidence="1" id="KW-1133">Transmembrane helix</keyword>
<keyword evidence="1" id="KW-0472">Membrane</keyword>
<sequence>MVQITNQDDALHSCNFPSGELVPRVVDARTEIFKTTRLNRSSSVAYISLLFVLREEIALVFSFAVFFVL</sequence>
<accession>A0A8J5T6A9</accession>
<keyword evidence="3" id="KW-1185">Reference proteome</keyword>
<proteinExistence type="predicted"/>
<gene>
    <name evidence="2" type="ORF">GUJ93_ZPchr0006g44735</name>
</gene>
<evidence type="ECO:0000313" key="3">
    <source>
        <dbReference type="Proteomes" id="UP000729402"/>
    </source>
</evidence>
<name>A0A8J5T6A9_ZIZPA</name>
<reference evidence="2" key="2">
    <citation type="submission" date="2021-02" db="EMBL/GenBank/DDBJ databases">
        <authorList>
            <person name="Kimball J.A."/>
            <person name="Haas M.W."/>
            <person name="Macchietto M."/>
            <person name="Kono T."/>
            <person name="Duquette J."/>
            <person name="Shao M."/>
        </authorList>
    </citation>
    <scope>NUCLEOTIDE SEQUENCE</scope>
    <source>
        <tissue evidence="2">Fresh leaf tissue</tissue>
    </source>
</reference>
<dbReference type="EMBL" id="JAAALK010000283">
    <property type="protein sequence ID" value="KAG8074303.1"/>
    <property type="molecule type" value="Genomic_DNA"/>
</dbReference>